<organism evidence="2 3">
    <name type="scientific">Pelagomonas calceolata</name>
    <dbReference type="NCBI Taxonomy" id="35677"/>
    <lineage>
        <taxon>Eukaryota</taxon>
        <taxon>Sar</taxon>
        <taxon>Stramenopiles</taxon>
        <taxon>Ochrophyta</taxon>
        <taxon>Pelagophyceae</taxon>
        <taxon>Pelagomonadales</taxon>
        <taxon>Pelagomonadaceae</taxon>
        <taxon>Pelagomonas</taxon>
    </lineage>
</organism>
<sequence>MAAAAAEADAKIMAEKLPEGNMKVLVDVGGAGLSRRRMEIPVGPGTQSLKWLGLVAAQRHALLAKHTKTGRRSKQGAQPDEGQGFFLPEDMIGPGGRLAPTSIIRDVIREGDVIQVDLQTSVELDEINAPVQTPWQVAAFECGAAGAQRRRGIESREAIAAHEASIKAEVDARIEGDERYRRAYAASALALRRHVPPPGTDYHVVVAGRLVDQADLDAALDLDWPVLERALSDLKCPVSGTASEAFRDDLQEVYGDLNAVFCLYAGLGRVGAPHGATPRDLAHVAHACRLALVRYGAEDRRADRDRVHQTFEGARRGRFAEAKECDEEDDAATVTTPAALLSRAEFVAALIALARSADPGAPTLLDEAQGDDDVHGEGPKKTTRPAPSSTIDALEVLATRHVAPLLARRRESVVACFDGAAIQDAVFERQAPLRRAFDHYADGDGMTLAGFGSVVRASSLGELVLADEEEGDRALDDRCRAAFRGAQGAPAGVLALDALVFGEFLEAYCAAAADLLGAESCERGMLLGLDLLCDLSMKL</sequence>
<evidence type="ECO:0000256" key="1">
    <source>
        <dbReference type="SAM" id="MobiDB-lite"/>
    </source>
</evidence>
<proteinExistence type="predicted"/>
<dbReference type="AlphaFoldDB" id="A0A8J2SXB3"/>
<dbReference type="Proteomes" id="UP000789595">
    <property type="component" value="Unassembled WGS sequence"/>
</dbReference>
<protein>
    <submittedName>
        <fullName evidence="2">Uncharacterized protein</fullName>
    </submittedName>
</protein>
<evidence type="ECO:0000313" key="3">
    <source>
        <dbReference type="Proteomes" id="UP000789595"/>
    </source>
</evidence>
<gene>
    <name evidence="2" type="ORF">PECAL_4P19720</name>
</gene>
<dbReference type="EMBL" id="CAKKNE010000004">
    <property type="protein sequence ID" value="CAH0374674.1"/>
    <property type="molecule type" value="Genomic_DNA"/>
</dbReference>
<name>A0A8J2SXB3_9STRA</name>
<feature type="region of interest" description="Disordered" evidence="1">
    <location>
        <begin position="361"/>
        <end position="388"/>
    </location>
</feature>
<accession>A0A8J2SXB3</accession>
<comment type="caution">
    <text evidence="2">The sequence shown here is derived from an EMBL/GenBank/DDBJ whole genome shotgun (WGS) entry which is preliminary data.</text>
</comment>
<evidence type="ECO:0000313" key="2">
    <source>
        <dbReference type="EMBL" id="CAH0374674.1"/>
    </source>
</evidence>
<dbReference type="OrthoDB" id="190071at2759"/>
<feature type="region of interest" description="Disordered" evidence="1">
    <location>
        <begin position="67"/>
        <end position="91"/>
    </location>
</feature>
<keyword evidence="3" id="KW-1185">Reference proteome</keyword>
<reference evidence="2" key="1">
    <citation type="submission" date="2021-11" db="EMBL/GenBank/DDBJ databases">
        <authorList>
            <consortium name="Genoscope - CEA"/>
            <person name="William W."/>
        </authorList>
    </citation>
    <scope>NUCLEOTIDE SEQUENCE</scope>
</reference>